<dbReference type="AlphaFoldDB" id="A0A1I5P6T5"/>
<dbReference type="EMBL" id="FOXD01000004">
    <property type="protein sequence ID" value="SFP29819.1"/>
    <property type="molecule type" value="Genomic_DNA"/>
</dbReference>
<dbReference type="PROSITE" id="PS01124">
    <property type="entry name" value="HTH_ARAC_FAMILY_2"/>
    <property type="match status" value="1"/>
</dbReference>
<dbReference type="RefSeq" id="WP_093335562.1">
    <property type="nucleotide sequence ID" value="NZ_FOXD01000004.1"/>
</dbReference>
<reference evidence="6" key="1">
    <citation type="submission" date="2016-10" db="EMBL/GenBank/DDBJ databases">
        <authorList>
            <person name="Varghese N."/>
            <person name="Submissions S."/>
        </authorList>
    </citation>
    <scope>NUCLEOTIDE SEQUENCE [LARGE SCALE GENOMIC DNA]</scope>
    <source>
        <strain evidence="6">S7</strain>
    </source>
</reference>
<evidence type="ECO:0000259" key="4">
    <source>
        <dbReference type="PROSITE" id="PS01124"/>
    </source>
</evidence>
<evidence type="ECO:0000256" key="3">
    <source>
        <dbReference type="ARBA" id="ARBA00023163"/>
    </source>
</evidence>
<gene>
    <name evidence="5" type="ORF">SAMN05518683_1043</name>
</gene>
<evidence type="ECO:0000313" key="6">
    <source>
        <dbReference type="Proteomes" id="UP000198892"/>
    </source>
</evidence>
<dbReference type="GO" id="GO:0003700">
    <property type="term" value="F:DNA-binding transcription factor activity"/>
    <property type="evidence" value="ECO:0007669"/>
    <property type="project" value="InterPro"/>
</dbReference>
<dbReference type="Pfam" id="PF02311">
    <property type="entry name" value="AraC_binding"/>
    <property type="match status" value="1"/>
</dbReference>
<feature type="domain" description="HTH araC/xylS-type" evidence="4">
    <location>
        <begin position="160"/>
        <end position="257"/>
    </location>
</feature>
<dbReference type="SMART" id="SM00342">
    <property type="entry name" value="HTH_ARAC"/>
    <property type="match status" value="1"/>
</dbReference>
<dbReference type="STRING" id="1884432.SAMN05518683_1043"/>
<keyword evidence="3" id="KW-0804">Transcription</keyword>
<dbReference type="PANTHER" id="PTHR46796">
    <property type="entry name" value="HTH-TYPE TRANSCRIPTIONAL ACTIVATOR RHAS-RELATED"/>
    <property type="match status" value="1"/>
</dbReference>
<sequence>MEKFVYKKAAGITALSASIHDFSYKKHAHEEYAVGVTMRGIQRFHLDGSLQKSRPDGVMLFNPEQAHDGSAQDENGLDYIMLYIKPELLLEAIGKKDIVHFPEPVVYNNELKQSILHLGHAILTEKEDALSSELFLSLADKLMTAEDLFTETKQDTKRIQKAKALLHADLENGYHLDDISKELGLSKYQFIRLFKTNTGISPYQYYLNSKIELAKQIIEHQGDIYSAVAEGGFVDLPHLNRHFKSVYGITAYEYKSHLY</sequence>
<dbReference type="Proteomes" id="UP000198892">
    <property type="component" value="Unassembled WGS sequence"/>
</dbReference>
<dbReference type="SUPFAM" id="SSF46689">
    <property type="entry name" value="Homeodomain-like"/>
    <property type="match status" value="1"/>
</dbReference>
<evidence type="ECO:0000256" key="2">
    <source>
        <dbReference type="ARBA" id="ARBA00023125"/>
    </source>
</evidence>
<dbReference type="PANTHER" id="PTHR46796:SF2">
    <property type="entry name" value="TRANSCRIPTIONAL REGULATORY PROTEIN"/>
    <property type="match status" value="1"/>
</dbReference>
<dbReference type="InterPro" id="IPR009057">
    <property type="entry name" value="Homeodomain-like_sf"/>
</dbReference>
<dbReference type="InterPro" id="IPR050204">
    <property type="entry name" value="AraC_XylS_family_regulators"/>
</dbReference>
<accession>A0A1I5P6T5</accession>
<dbReference type="GO" id="GO:0043565">
    <property type="term" value="F:sequence-specific DNA binding"/>
    <property type="evidence" value="ECO:0007669"/>
    <property type="project" value="InterPro"/>
</dbReference>
<organism evidence="5 6">
    <name type="scientific">Salibacterium halotolerans</name>
    <dbReference type="NCBI Taxonomy" id="1884432"/>
    <lineage>
        <taxon>Bacteria</taxon>
        <taxon>Bacillati</taxon>
        <taxon>Bacillota</taxon>
        <taxon>Bacilli</taxon>
        <taxon>Bacillales</taxon>
        <taxon>Bacillaceae</taxon>
    </lineage>
</organism>
<dbReference type="InterPro" id="IPR037923">
    <property type="entry name" value="HTH-like"/>
</dbReference>
<protein>
    <submittedName>
        <fullName evidence="5">Helix-turn-helix domain-containing protein</fullName>
    </submittedName>
</protein>
<dbReference type="SUPFAM" id="SSF51215">
    <property type="entry name" value="Regulatory protein AraC"/>
    <property type="match status" value="1"/>
</dbReference>
<keyword evidence="2" id="KW-0238">DNA-binding</keyword>
<dbReference type="OrthoDB" id="183331at2"/>
<dbReference type="Pfam" id="PF12833">
    <property type="entry name" value="HTH_18"/>
    <property type="match status" value="1"/>
</dbReference>
<evidence type="ECO:0000313" key="5">
    <source>
        <dbReference type="EMBL" id="SFP29819.1"/>
    </source>
</evidence>
<dbReference type="Gene3D" id="1.10.10.60">
    <property type="entry name" value="Homeodomain-like"/>
    <property type="match status" value="2"/>
</dbReference>
<keyword evidence="1" id="KW-0805">Transcription regulation</keyword>
<dbReference type="InterPro" id="IPR018060">
    <property type="entry name" value="HTH_AraC"/>
</dbReference>
<dbReference type="InterPro" id="IPR003313">
    <property type="entry name" value="AraC-bd"/>
</dbReference>
<name>A0A1I5P6T5_9BACI</name>
<keyword evidence="6" id="KW-1185">Reference proteome</keyword>
<proteinExistence type="predicted"/>
<evidence type="ECO:0000256" key="1">
    <source>
        <dbReference type="ARBA" id="ARBA00023015"/>
    </source>
</evidence>